<gene>
    <name evidence="3" type="ORF">Q5761_09735</name>
</gene>
<dbReference type="NCBIfam" id="NF033529">
    <property type="entry name" value="transpos_ISLre2"/>
    <property type="match status" value="1"/>
</dbReference>
<sequence>MLSIHAVRELFLQTLRELAELVTEDRSFGELEEAVQRLSGRLTLRLLEWVLAGIDERLMQERDPSRYECLDTRERVLDTPLGELQVKRRYDRDRATGQGVFLLDEALGLESRRRLSPRLEALCRRLATEMPYHRAAAVLRELTAGQAPARAMTVWRASQRAGRRLKEAAERLRRSVFVEGQVPEGRRRSAQLHAEADEVYLRGRGQPVVLKLGVAYEGKQAVGSNRQALRERRVVAGVMPGTAFWEQASAYWGTHWDLSAVQACYLGGDGAHWVKQGLQYFPRACYRLDPFHLRRALREALSPSEETYAQVCRAIEAGDWAGVESALRQALRGRRGPARERLLRLRGYLREHWDGIVASGEAPRLGAIEAEVFHVLARRMKRHGARWSERGADHLARLLSERVDPPLARGPRRPAPADFARRAAGDTPGRSARDAPARGGPSPLAACPHPSAHRAACDQTLGSGVARPGPCPRTGGLTADSPLGAPTGT</sequence>
<dbReference type="EMBL" id="CP132508">
    <property type="protein sequence ID" value="WPD18631.1"/>
    <property type="molecule type" value="Genomic_DNA"/>
</dbReference>
<comment type="similarity">
    <text evidence="1">Belongs to the UPF0236 family.</text>
</comment>
<dbReference type="Proteomes" id="UP001304683">
    <property type="component" value="Chromosome"/>
</dbReference>
<keyword evidence="4" id="KW-1185">Reference proteome</keyword>
<organism evidence="3 4">
    <name type="scientific">Thermaerobacter composti</name>
    <dbReference type="NCBI Taxonomy" id="554949"/>
    <lineage>
        <taxon>Bacteria</taxon>
        <taxon>Bacillati</taxon>
        <taxon>Bacillota</taxon>
        <taxon>Clostridia</taxon>
        <taxon>Eubacteriales</taxon>
        <taxon>Clostridiales Family XVII. Incertae Sedis</taxon>
        <taxon>Thermaerobacter</taxon>
    </lineage>
</organism>
<reference evidence="3 4" key="1">
    <citation type="submission" date="2023-08" db="EMBL/GenBank/DDBJ databases">
        <title>Genome sequence of Thermaerobacter compostii strain Ins1, a spore-forming filamentous bacterium isolated from a deep geothermal reservoir.</title>
        <authorList>
            <person name="Bregnard D."/>
            <person name="Gonzalez D."/>
            <person name="Junier P."/>
        </authorList>
    </citation>
    <scope>NUCLEOTIDE SEQUENCE [LARGE SCALE GENOMIC DNA]</scope>
    <source>
        <strain evidence="3 4">Ins1</strain>
    </source>
</reference>
<dbReference type="InterPro" id="IPR009620">
    <property type="entry name" value="UPF0236"/>
</dbReference>
<name>A0ABZ0QMC2_9FIRM</name>
<proteinExistence type="inferred from homology"/>
<evidence type="ECO:0000313" key="3">
    <source>
        <dbReference type="EMBL" id="WPD18631.1"/>
    </source>
</evidence>
<dbReference type="Pfam" id="PF06782">
    <property type="entry name" value="UPF0236"/>
    <property type="match status" value="1"/>
</dbReference>
<protein>
    <submittedName>
        <fullName evidence="3">ISLre2 family transposase</fullName>
    </submittedName>
</protein>
<evidence type="ECO:0000256" key="2">
    <source>
        <dbReference type="SAM" id="MobiDB-lite"/>
    </source>
</evidence>
<dbReference type="RefSeq" id="WP_318750446.1">
    <property type="nucleotide sequence ID" value="NZ_CP132508.1"/>
</dbReference>
<evidence type="ECO:0000256" key="1">
    <source>
        <dbReference type="ARBA" id="ARBA00006539"/>
    </source>
</evidence>
<accession>A0ABZ0QMC2</accession>
<feature type="region of interest" description="Disordered" evidence="2">
    <location>
        <begin position="403"/>
        <end position="489"/>
    </location>
</feature>
<evidence type="ECO:0000313" key="4">
    <source>
        <dbReference type="Proteomes" id="UP001304683"/>
    </source>
</evidence>